<organism evidence="1 2">
    <name type="scientific">Brumimicrobium oceani</name>
    <dbReference type="NCBI Taxonomy" id="2100725"/>
    <lineage>
        <taxon>Bacteria</taxon>
        <taxon>Pseudomonadati</taxon>
        <taxon>Bacteroidota</taxon>
        <taxon>Flavobacteriia</taxon>
        <taxon>Flavobacteriales</taxon>
        <taxon>Crocinitomicaceae</taxon>
        <taxon>Brumimicrobium</taxon>
    </lineage>
</organism>
<dbReference type="EMBL" id="QFRJ01000007">
    <property type="protein sequence ID" value="PWH85231.1"/>
    <property type="molecule type" value="Genomic_DNA"/>
</dbReference>
<keyword evidence="2" id="KW-1185">Reference proteome</keyword>
<proteinExistence type="predicted"/>
<gene>
    <name evidence="1" type="ORF">DIT68_09840</name>
</gene>
<accession>A0A2U2XBZ7</accession>
<evidence type="ECO:0000313" key="2">
    <source>
        <dbReference type="Proteomes" id="UP000245370"/>
    </source>
</evidence>
<name>A0A2U2XBZ7_9FLAO</name>
<sequence>MNILFGQKGFIKQYWDCRGGLRFVGDGLRFVVVGAVYKPPLHRKTLRNSSPKTNLFSKTFAF</sequence>
<protein>
    <submittedName>
        <fullName evidence="1">Uncharacterized protein</fullName>
    </submittedName>
</protein>
<reference evidence="1 2" key="2">
    <citation type="submission" date="2018-05" db="EMBL/GenBank/DDBJ databases">
        <authorList>
            <person name="Lanie J.A."/>
            <person name="Ng W.-L."/>
            <person name="Kazmierczak K.M."/>
            <person name="Andrzejewski T.M."/>
            <person name="Davidsen T.M."/>
            <person name="Wayne K.J."/>
            <person name="Tettelin H."/>
            <person name="Glass J.I."/>
            <person name="Rusch D."/>
            <person name="Podicherti R."/>
            <person name="Tsui H.-C.T."/>
            <person name="Winkler M.E."/>
        </authorList>
    </citation>
    <scope>NUCLEOTIDE SEQUENCE [LARGE SCALE GENOMIC DNA]</scope>
    <source>
        <strain evidence="1 2">C305</strain>
    </source>
</reference>
<dbReference type="Proteomes" id="UP000245370">
    <property type="component" value="Unassembled WGS sequence"/>
</dbReference>
<evidence type="ECO:0000313" key="1">
    <source>
        <dbReference type="EMBL" id="PWH85231.1"/>
    </source>
</evidence>
<dbReference type="AlphaFoldDB" id="A0A2U2XBZ7"/>
<comment type="caution">
    <text evidence="1">The sequence shown here is derived from an EMBL/GenBank/DDBJ whole genome shotgun (WGS) entry which is preliminary data.</text>
</comment>
<reference evidence="1 2" key="1">
    <citation type="submission" date="2018-05" db="EMBL/GenBank/DDBJ databases">
        <title>Brumimicrobium oceani sp. nov., isolated from coastal sediment.</title>
        <authorList>
            <person name="Kou Y."/>
        </authorList>
    </citation>
    <scope>NUCLEOTIDE SEQUENCE [LARGE SCALE GENOMIC DNA]</scope>
    <source>
        <strain evidence="1 2">C305</strain>
    </source>
</reference>